<evidence type="ECO:0000313" key="2">
    <source>
        <dbReference type="EMBL" id="AMD01056.1"/>
    </source>
</evidence>
<evidence type="ECO:0000313" key="3">
    <source>
        <dbReference type="Proteomes" id="UP000063387"/>
    </source>
</evidence>
<dbReference type="PANTHER" id="PTHR36178:SF1">
    <property type="entry name" value="SODIUM_GLUTAMATE SYMPORTER"/>
    <property type="match status" value="1"/>
</dbReference>
<feature type="transmembrane region" description="Helical" evidence="1">
    <location>
        <begin position="119"/>
        <end position="139"/>
    </location>
</feature>
<reference evidence="2 3" key="1">
    <citation type="journal article" date="2016" name="Genome Announc.">
        <title>Draft Genome Sequence of 'Halomonas chromatireducens' Strain AGD 8-3, a Haloalkaliphilic Chromate- and Selenite-Reducing Gammaproteobacterium.</title>
        <authorList>
            <person name="Sharko F.S."/>
            <person name="Shapovalova A.A."/>
            <person name="Tsygankova S.V."/>
            <person name="Komova A.V."/>
            <person name="Boulygina E.S."/>
            <person name="Teslyuk A.B."/>
            <person name="Gotovtsev P.M."/>
            <person name="Namsaraev Z.B."/>
            <person name="Khijniak T.V."/>
            <person name="Nedoluzhko A.V."/>
            <person name="Vasilov R.G."/>
        </authorList>
    </citation>
    <scope>NUCLEOTIDE SEQUENCE [LARGE SCALE GENOMIC DNA]</scope>
    <source>
        <strain evidence="2 3">AGD 8-3</strain>
    </source>
</reference>
<dbReference type="GO" id="GO:0015501">
    <property type="term" value="F:glutamate:sodium symporter activity"/>
    <property type="evidence" value="ECO:0007669"/>
    <property type="project" value="InterPro"/>
</dbReference>
<feature type="transmembrane region" description="Helical" evidence="1">
    <location>
        <begin position="178"/>
        <end position="202"/>
    </location>
</feature>
<dbReference type="EMBL" id="CP014226">
    <property type="protein sequence ID" value="AMD01056.1"/>
    <property type="molecule type" value="Genomic_DNA"/>
</dbReference>
<feature type="transmembrane region" description="Helical" evidence="1">
    <location>
        <begin position="77"/>
        <end position="99"/>
    </location>
</feature>
<dbReference type="PATRIC" id="fig|507626.3.peg.1984"/>
<dbReference type="RefSeq" id="WP_066448334.1">
    <property type="nucleotide sequence ID" value="NZ_CP014226.1"/>
</dbReference>
<keyword evidence="1" id="KW-0472">Membrane</keyword>
<feature type="transmembrane region" description="Helical" evidence="1">
    <location>
        <begin position="452"/>
        <end position="473"/>
    </location>
</feature>
<dbReference type="KEGG" id="hco:LOKO_01989"/>
<proteinExistence type="predicted"/>
<feature type="transmembrane region" description="Helical" evidence="1">
    <location>
        <begin position="426"/>
        <end position="446"/>
    </location>
</feature>
<keyword evidence="1" id="KW-1133">Transmembrane helix</keyword>
<dbReference type="Pfam" id="PF03616">
    <property type="entry name" value="Glt_symporter"/>
    <property type="match status" value="1"/>
</dbReference>
<dbReference type="OrthoDB" id="9801557at2"/>
<feature type="transmembrane region" description="Helical" evidence="1">
    <location>
        <begin position="329"/>
        <end position="350"/>
    </location>
</feature>
<dbReference type="PANTHER" id="PTHR36178">
    <property type="entry name" value="SLR0625 PROTEIN"/>
    <property type="match status" value="1"/>
</dbReference>
<reference evidence="2 3" key="2">
    <citation type="submission" date="2016-02" db="EMBL/GenBank/DDBJ databases">
        <authorList>
            <person name="Wen L."/>
            <person name="He K."/>
            <person name="Yang H."/>
        </authorList>
    </citation>
    <scope>NUCLEOTIDE SEQUENCE [LARGE SCALE GENOMIC DNA]</scope>
    <source>
        <strain evidence="2 3">AGD 8-3</strain>
    </source>
</reference>
<dbReference type="InterPro" id="IPR004445">
    <property type="entry name" value="GltS"/>
</dbReference>
<dbReference type="Proteomes" id="UP000063387">
    <property type="component" value="Chromosome"/>
</dbReference>
<dbReference type="STRING" id="507626.LOKO_01989"/>
<protein>
    <submittedName>
        <fullName evidence="2">Sodium/glutamate symporter</fullName>
    </submittedName>
</protein>
<keyword evidence="3" id="KW-1185">Reference proteome</keyword>
<feature type="transmembrane region" description="Helical" evidence="1">
    <location>
        <begin position="254"/>
        <end position="275"/>
    </location>
</feature>
<dbReference type="GO" id="GO:0016020">
    <property type="term" value="C:membrane"/>
    <property type="evidence" value="ECO:0007669"/>
    <property type="project" value="InterPro"/>
</dbReference>
<accession>A0A125R051</accession>
<name>A0A125R051_9GAMM</name>
<feature type="transmembrane region" description="Helical" evidence="1">
    <location>
        <begin position="295"/>
        <end position="317"/>
    </location>
</feature>
<feature type="transmembrane region" description="Helical" evidence="1">
    <location>
        <begin position="357"/>
        <end position="376"/>
    </location>
</feature>
<organism evidence="2 3">
    <name type="scientific">Halomonas chromatireducens</name>
    <dbReference type="NCBI Taxonomy" id="507626"/>
    <lineage>
        <taxon>Bacteria</taxon>
        <taxon>Pseudomonadati</taxon>
        <taxon>Pseudomonadota</taxon>
        <taxon>Gammaproteobacteria</taxon>
        <taxon>Oceanospirillales</taxon>
        <taxon>Halomonadaceae</taxon>
        <taxon>Halomonas</taxon>
    </lineage>
</organism>
<dbReference type="GO" id="GO:0015813">
    <property type="term" value="P:L-glutamate transmembrane transport"/>
    <property type="evidence" value="ECO:0007669"/>
    <property type="project" value="InterPro"/>
</dbReference>
<sequence length="486" mass="52068">MTMTVGELFVALVLVSLALLASNAIRNVSPWLRRLFLPSSVVGGFILLLLGPEVLGRAVTAPFEEAAGLFPEYVYESWAAMPGLLINVVFAALFIGRPIPGLRTIWLRAGPQVVVGQTMAWGQYVVGLTLAILILAPMFGMNPMAGALIEIGFEGGHGTAAGMADTFADLGFEEGADLALGLATVGIVSGVLIGTLMINLAARRGVITLDNPRKTSEALDEVRLQGDENDLPPTEEYSEFKKDLAQEEETADPLSLHIGLVGIAIVVGWLILNGLQWIEQQTWARDDGMEILAHVPLFPIAMIGGVLVQLCVTRFGLEPHVSSRTMSRIAGTALDFTIVTALATLSLTALGEHFVPFLLLALAGIGWSLFVLIVIAPRVIPENWFERGIGDFGQSMGVTVTGLLLMRMADPKNRSGAFESFGYKQLMFEPVVGGGLFTAASLPLIAQFGAPTILGLTLILTIAWLVFGLLYFGRMVPERGRGRWGS</sequence>
<keyword evidence="1" id="KW-0812">Transmembrane</keyword>
<feature type="transmembrane region" description="Helical" evidence="1">
    <location>
        <begin position="34"/>
        <end position="56"/>
    </location>
</feature>
<gene>
    <name evidence="2" type="ORF">LOKO_01989</name>
</gene>
<evidence type="ECO:0000256" key="1">
    <source>
        <dbReference type="SAM" id="Phobius"/>
    </source>
</evidence>
<dbReference type="AlphaFoldDB" id="A0A125R051"/>